<comment type="caution">
    <text evidence="1">The sequence shown here is derived from an EMBL/GenBank/DDBJ whole genome shotgun (WGS) entry which is preliminary data.</text>
</comment>
<name>A0A095Z804_9BURK</name>
<sequence length="69" mass="8041">MFLIHITSEGERWDQLANKYYGDPFAYERIIAENPHVPITECLPSGVRLLIPIIQEPETMSEDLPPWMK</sequence>
<dbReference type="eggNOG" id="COG5004">
    <property type="taxonomic scope" value="Bacteria"/>
</dbReference>
<dbReference type="Proteomes" id="UP000029629">
    <property type="component" value="Unassembled WGS sequence"/>
</dbReference>
<dbReference type="Pfam" id="PF05489">
    <property type="entry name" value="Phage_tail_X"/>
    <property type="match status" value="1"/>
</dbReference>
<evidence type="ECO:0000313" key="2">
    <source>
        <dbReference type="Proteomes" id="UP000029629"/>
    </source>
</evidence>
<protein>
    <submittedName>
        <fullName evidence="1">Membrane protein</fullName>
    </submittedName>
</protein>
<dbReference type="AlphaFoldDB" id="A0A095Z804"/>
<dbReference type="EMBL" id="JRNI01000024">
    <property type="protein sequence ID" value="KGF30496.1"/>
    <property type="molecule type" value="Genomic_DNA"/>
</dbReference>
<reference evidence="1 2" key="1">
    <citation type="submission" date="2014-07" db="EMBL/GenBank/DDBJ databases">
        <authorList>
            <person name="McCorrison J."/>
            <person name="Sanka R."/>
            <person name="Torralba M."/>
            <person name="Gillis M."/>
            <person name="Haft D.H."/>
            <person name="Methe B."/>
            <person name="Sutton G."/>
            <person name="Nelson K.E."/>
        </authorList>
    </citation>
    <scope>NUCLEOTIDE SEQUENCE [LARGE SCALE GENOMIC DNA]</scope>
    <source>
        <strain evidence="1 2">DNF00040</strain>
    </source>
</reference>
<dbReference type="RefSeq" id="WP_036559324.1">
    <property type="nucleotide sequence ID" value="NZ_JRNI01000024.1"/>
</dbReference>
<evidence type="ECO:0000313" key="1">
    <source>
        <dbReference type="EMBL" id="KGF30496.1"/>
    </source>
</evidence>
<dbReference type="OrthoDB" id="8602627at2"/>
<accession>A0A095Z804</accession>
<gene>
    <name evidence="1" type="ORF">HMPREF2130_06685</name>
</gene>
<organism evidence="1 2">
    <name type="scientific">Oligella urethralis DNF00040</name>
    <dbReference type="NCBI Taxonomy" id="1401065"/>
    <lineage>
        <taxon>Bacteria</taxon>
        <taxon>Pseudomonadati</taxon>
        <taxon>Pseudomonadota</taxon>
        <taxon>Betaproteobacteria</taxon>
        <taxon>Burkholderiales</taxon>
        <taxon>Alcaligenaceae</taxon>
        <taxon>Oligella</taxon>
    </lineage>
</organism>
<keyword evidence="2" id="KW-1185">Reference proteome</keyword>
<dbReference type="InterPro" id="IPR008861">
    <property type="entry name" value="GpX-like"/>
</dbReference>
<proteinExistence type="predicted"/>